<dbReference type="AlphaFoldDB" id="A0A679GK35"/>
<dbReference type="EMBL" id="AP022642">
    <property type="protein sequence ID" value="BCA31193.1"/>
    <property type="molecule type" value="Genomic_DNA"/>
</dbReference>
<sequence>MTGEQGRNKDFVVVTGGIRHVQDLCLEAAELSGAVDRCLIGRFLGAGDRDYECHPEAARQLARGKLLVPTRTPAMMGFAQLSPSYGGQHMSDAPGVWAGCGLPD</sequence>
<evidence type="ECO:0000313" key="2">
    <source>
        <dbReference type="Proteomes" id="UP000501237"/>
    </source>
</evidence>
<evidence type="ECO:0000313" key="1">
    <source>
        <dbReference type="EMBL" id="BCA31193.1"/>
    </source>
</evidence>
<dbReference type="Proteomes" id="UP000501237">
    <property type="component" value="Chromosome"/>
</dbReference>
<dbReference type="KEGG" id="poj:PtoMrB4_51700"/>
<name>A0A679GK35_9GAMM</name>
<gene>
    <name evidence="1" type="ORF">PtoMrB4_51700</name>
</gene>
<organism evidence="1 2">
    <name type="scientific">Metapseudomonas otitidis</name>
    <dbReference type="NCBI Taxonomy" id="319939"/>
    <lineage>
        <taxon>Bacteria</taxon>
        <taxon>Pseudomonadati</taxon>
        <taxon>Pseudomonadota</taxon>
        <taxon>Gammaproteobacteria</taxon>
        <taxon>Pseudomonadales</taxon>
        <taxon>Pseudomonadaceae</taxon>
        <taxon>Metapseudomonas</taxon>
    </lineage>
</organism>
<protein>
    <submittedName>
        <fullName evidence="1">Uncharacterized protein</fullName>
    </submittedName>
</protein>
<reference evidence="1 2" key="1">
    <citation type="journal article" date="2020" name="Microbiol. Resour. Announc.">
        <title>Complete genome sequence of Pseudomonas otitidis strain MrB4, isolated from Lake Biwa in Japan.</title>
        <authorList>
            <person name="Miyazaki K."/>
            <person name="Hase E."/>
            <person name="Maruya T."/>
        </authorList>
    </citation>
    <scope>NUCLEOTIDE SEQUENCE [LARGE SCALE GENOMIC DNA]</scope>
    <source>
        <strain evidence="1 2">MrB4</strain>
    </source>
</reference>
<proteinExistence type="predicted"/>
<accession>A0A679GK35</accession>